<dbReference type="Pfam" id="PF10017">
    <property type="entry name" value="Methyltransf_33"/>
    <property type="match status" value="1"/>
</dbReference>
<gene>
    <name evidence="4" type="primary">egtD_1</name>
    <name evidence="4" type="ORF">ENSA7_14340</name>
</gene>
<dbReference type="InterPro" id="IPR029063">
    <property type="entry name" value="SAM-dependent_MTases_sf"/>
</dbReference>
<dbReference type="GO" id="GO:0052706">
    <property type="term" value="F:L-histidine N(alpha)-methyltransferase activity"/>
    <property type="evidence" value="ECO:0007669"/>
    <property type="project" value="UniProtKB-EC"/>
</dbReference>
<dbReference type="PANTHER" id="PTHR43397">
    <property type="entry name" value="ERGOTHIONEINE BIOSYNTHESIS PROTEIN 1"/>
    <property type="match status" value="1"/>
</dbReference>
<evidence type="ECO:0000259" key="3">
    <source>
        <dbReference type="Pfam" id="PF10017"/>
    </source>
</evidence>
<dbReference type="EMBL" id="PVNL01000035">
    <property type="protein sequence ID" value="PRQ08802.1"/>
    <property type="molecule type" value="Genomic_DNA"/>
</dbReference>
<dbReference type="AlphaFoldDB" id="A0A2S9YUT4"/>
<accession>A0A2S9YUT4</accession>
<protein>
    <submittedName>
        <fullName evidence="4">Histidine-specific methyltransferase EgtD</fullName>
        <ecNumber evidence="4">2.1.1.44</ecNumber>
    </submittedName>
</protein>
<name>A0A2S9YUT4_9BACT</name>
<dbReference type="SUPFAM" id="SSF53335">
    <property type="entry name" value="S-adenosyl-L-methionine-dependent methyltransferases"/>
    <property type="match status" value="1"/>
</dbReference>
<dbReference type="GO" id="GO:0032259">
    <property type="term" value="P:methylation"/>
    <property type="evidence" value="ECO:0007669"/>
    <property type="project" value="UniProtKB-KW"/>
</dbReference>
<evidence type="ECO:0000313" key="5">
    <source>
        <dbReference type="Proteomes" id="UP000238823"/>
    </source>
</evidence>
<evidence type="ECO:0000313" key="4">
    <source>
        <dbReference type="EMBL" id="PRQ08802.1"/>
    </source>
</evidence>
<dbReference type="OrthoDB" id="5289726at2"/>
<dbReference type="InterPro" id="IPR019257">
    <property type="entry name" value="MeTrfase_dom"/>
</dbReference>
<proteinExistence type="predicted"/>
<dbReference type="NCBIfam" id="TIGR03438">
    <property type="entry name" value="egtD_ergothio"/>
    <property type="match status" value="1"/>
</dbReference>
<sequence length="336" mass="37098">MLDSTKKTQSVARALHAIAPPSEDRSFAQDVVLGLSSAPKQLPCKYFYDARGSALFDRITELPEYYPTRTEIALMRDHAAKMAATIGARALLVELGSGSSVKTRLLLDELERPAGYVPIDISAEHLQQAASSIAADYPELEVMPVAADFTRGFVIPRPRAGAARSVMYFPGSTIGNFTRERALELLRAIARFVGANEDERPGGLLLGFDLVKPADVLVRAYDDAQGVTAAFNLNLLERINRELDGDFDLAQFEHHAVWNPKLARIELYLRSTRAQVVHAAGRSFEFAAGELTLTEYSHKYTRDSILSLAHQAGFERSTIWTDPEQRFGVGLFQLAD</sequence>
<dbReference type="InterPro" id="IPR051128">
    <property type="entry name" value="EgtD_Methyltrsf_superfamily"/>
</dbReference>
<dbReference type="InterPro" id="IPR035094">
    <property type="entry name" value="EgtD"/>
</dbReference>
<dbReference type="Gene3D" id="3.40.50.150">
    <property type="entry name" value="Vaccinia Virus protein VP39"/>
    <property type="match status" value="1"/>
</dbReference>
<dbReference type="PIRSF" id="PIRSF018005">
    <property type="entry name" value="UCP018005"/>
    <property type="match status" value="1"/>
</dbReference>
<dbReference type="InterPro" id="IPR017804">
    <property type="entry name" value="MeTrfase_EgtD-like"/>
</dbReference>
<dbReference type="Proteomes" id="UP000238823">
    <property type="component" value="Unassembled WGS sequence"/>
</dbReference>
<evidence type="ECO:0000256" key="1">
    <source>
        <dbReference type="ARBA" id="ARBA00022603"/>
    </source>
</evidence>
<keyword evidence="1 4" id="KW-0489">Methyltransferase</keyword>
<dbReference type="RefSeq" id="WP_106088470.1">
    <property type="nucleotide sequence ID" value="NZ_PVNL01000035.1"/>
</dbReference>
<feature type="domain" description="Histidine-specific methyltransferase SAM-dependent" evidence="3">
    <location>
        <begin position="27"/>
        <end position="333"/>
    </location>
</feature>
<dbReference type="EC" id="2.1.1.44" evidence="4"/>
<reference evidence="4 5" key="1">
    <citation type="submission" date="2018-03" db="EMBL/GenBank/DDBJ databases">
        <title>Draft Genome Sequences of the Obligatory Marine Myxobacteria Enhygromyxa salina SWB007.</title>
        <authorList>
            <person name="Poehlein A."/>
            <person name="Moghaddam J.A."/>
            <person name="Harms H."/>
            <person name="Alanjari M."/>
            <person name="Koenig G.M."/>
            <person name="Daniel R."/>
            <person name="Schaeberle T.F."/>
        </authorList>
    </citation>
    <scope>NUCLEOTIDE SEQUENCE [LARGE SCALE GENOMIC DNA]</scope>
    <source>
        <strain evidence="4 5">SWB007</strain>
    </source>
</reference>
<comment type="caution">
    <text evidence="4">The sequence shown here is derived from an EMBL/GenBank/DDBJ whole genome shotgun (WGS) entry which is preliminary data.</text>
</comment>
<organism evidence="4 5">
    <name type="scientific">Enhygromyxa salina</name>
    <dbReference type="NCBI Taxonomy" id="215803"/>
    <lineage>
        <taxon>Bacteria</taxon>
        <taxon>Pseudomonadati</taxon>
        <taxon>Myxococcota</taxon>
        <taxon>Polyangia</taxon>
        <taxon>Nannocystales</taxon>
        <taxon>Nannocystaceae</taxon>
        <taxon>Enhygromyxa</taxon>
    </lineage>
</organism>
<keyword evidence="2 4" id="KW-0808">Transferase</keyword>
<evidence type="ECO:0000256" key="2">
    <source>
        <dbReference type="ARBA" id="ARBA00022679"/>
    </source>
</evidence>
<dbReference type="PANTHER" id="PTHR43397:SF1">
    <property type="entry name" value="ERGOTHIONEINE BIOSYNTHESIS PROTEIN 1"/>
    <property type="match status" value="1"/>
</dbReference>